<feature type="region of interest" description="Disordered" evidence="2">
    <location>
        <begin position="891"/>
        <end position="935"/>
    </location>
</feature>
<evidence type="ECO:0000259" key="4">
    <source>
        <dbReference type="Pfam" id="PF25023"/>
    </source>
</evidence>
<evidence type="ECO:0000256" key="3">
    <source>
        <dbReference type="SAM" id="SignalP"/>
    </source>
</evidence>
<dbReference type="InterPro" id="IPR022385">
    <property type="entry name" value="Rhs_assc_core"/>
</dbReference>
<evidence type="ECO:0000313" key="5">
    <source>
        <dbReference type="EMBL" id="MFC5583192.1"/>
    </source>
</evidence>
<dbReference type="Gene3D" id="2.180.10.10">
    <property type="entry name" value="RHS repeat-associated core"/>
    <property type="match status" value="4"/>
</dbReference>
<dbReference type="Proteomes" id="UP001596111">
    <property type="component" value="Unassembled WGS sequence"/>
</dbReference>
<protein>
    <submittedName>
        <fullName evidence="5">RHS repeat-associated core domain-containing protein</fullName>
    </submittedName>
</protein>
<organism evidence="5 6">
    <name type="scientific">Rhodanobacter terrae</name>
    <dbReference type="NCBI Taxonomy" id="418647"/>
    <lineage>
        <taxon>Bacteria</taxon>
        <taxon>Pseudomonadati</taxon>
        <taxon>Pseudomonadota</taxon>
        <taxon>Gammaproteobacteria</taxon>
        <taxon>Lysobacterales</taxon>
        <taxon>Rhodanobacteraceae</taxon>
        <taxon>Rhodanobacter</taxon>
    </lineage>
</organism>
<name>A0ABW0T259_9GAMM</name>
<evidence type="ECO:0000313" key="6">
    <source>
        <dbReference type="Proteomes" id="UP001596111"/>
    </source>
</evidence>
<comment type="caution">
    <text evidence="5">The sequence shown here is derived from an EMBL/GenBank/DDBJ whole genome shotgun (WGS) entry which is preliminary data.</text>
</comment>
<proteinExistence type="predicted"/>
<accession>A0ABW0T259</accession>
<dbReference type="PANTHER" id="PTHR32305">
    <property type="match status" value="1"/>
</dbReference>
<sequence>MNTLGKLLLTGFLTFTAMHAWAGTTQANEPKANTTQDSSDGCGCKTSKGMPVYSFKSLLAGLNITDTPIGYTPPLGPEVYTTVTYNQREAIQPAVFNTFNAGQKWTLNWLSWIQDDPTSLGSQVLRYVAGGGGWDYNGYNAATGAFAPEPDNGAVLVMTSRSPVTYELRFADGRKDIFATADGAASYPRKVLLTQIVDAQGNALTLNYDGQRRLTTITDAIGQLTAFAYGDSTNPLLVTGITDPYGRHATLSYDSQQRLVSITDVIGMTSTFAYDGGTFIKAMTTPYGTTTFAHTEGANGNSTELSIQATDPDGHTERTEYLPSAPGVPFSVAQVPSGMTTFNAYLNYRDSYYWDKDGFAAACTVSGGNTSCDYNKARLKHFEHVNPCCYYTSRVLENVKYPLEGMIWYDYAGQAAPYYPGTLNKPSNVGRVLSDGSTQITHYTYNAYGLVTQKVDPDGRVTVNTYAPNGIDLVQVQQKVATGFDTLASNTYNSQHEPLTSTDAAGATTTYTYNDRGQRLSVTNPLGETTRYQYDSNGYLTAVINALGNTDHRFTYDANGHVATDTDAQGYTRQYQYDALDRIVSIVYPDSTSSRFVWNRLDLTSKTDRQGNTSRFDYDAERNLIAVTDPLGRVTRYGYYPNGTRHTMTDPSGNVTTWTRDLEGRVAAKTYADGSGATSTFDNSSRLAGLTDALGQTTAFSYDRADLLTGVQYAHAVYPTASVAYTYDPYYPRVVAMSDELGATHFSYVPAGQPGALRQSSETGPFSANDTVHYGYDALGRIIQRTTDVETDYTYDPLGRLSQERNPLGVFHHDYLGDTDQLTVRSLITPSGNPGLTLTAKYDSNLGDRQLRRLTYRAGKHRLTAQLTYTHSPEHLLTSAMTLAPWMSAPMHDADEGEADTQDMHDGDRSVESGDRNDRDDLDHNGDHGGLGRSDYQRYGYDQAYHLTDVQGKRRDAIRFDYDAADNLLQASGASSSFTATANALNQLATVNGQAWQYDADGQLLNDGTRQYAWDAAGRLIGLIDIASGKVTTYRYDGLGRRLEISSQSTGTNPTDTRYLWCGTTVCQARDGSDVVTADYFDQGEMHGTAALYYVRDQLGSVSGVTDTTGKVLGTTRYGAYGLVEAARGVQPDFGYAGMLRDPDTALSLTMFRAYDPTVGRWLSRDPIGERGGENLYAYAGSDPLDYIDPLGLAPHQYTVTDFICYAAQSGCTPQNVFNQLRRYPAPFSNGNPVSTGDVSNIPGLGPVVHTVDPSHCSVTNTTLPGHLLYPGQVTRSVVQGQDGSISVVTQGTGDGSFAALNDAFAGPLWGAVDWNVSAPWVAQPPQFNHY</sequence>
<dbReference type="NCBIfam" id="TIGR03696">
    <property type="entry name" value="Rhs_assc_core"/>
    <property type="match status" value="1"/>
</dbReference>
<feature type="compositionally biased region" description="Basic and acidic residues" evidence="2">
    <location>
        <begin position="902"/>
        <end position="927"/>
    </location>
</feature>
<reference evidence="6" key="1">
    <citation type="journal article" date="2019" name="Int. J. Syst. Evol. Microbiol.">
        <title>The Global Catalogue of Microorganisms (GCM) 10K type strain sequencing project: providing services to taxonomists for standard genome sequencing and annotation.</title>
        <authorList>
            <consortium name="The Broad Institute Genomics Platform"/>
            <consortium name="The Broad Institute Genome Sequencing Center for Infectious Disease"/>
            <person name="Wu L."/>
            <person name="Ma J."/>
        </authorList>
    </citation>
    <scope>NUCLEOTIDE SEQUENCE [LARGE SCALE GENOMIC DNA]</scope>
    <source>
        <strain evidence="6">CGMCC 1.13587</strain>
    </source>
</reference>
<feature type="domain" description="Teneurin-like YD-shell" evidence="4">
    <location>
        <begin position="937"/>
        <end position="1166"/>
    </location>
</feature>
<evidence type="ECO:0000256" key="2">
    <source>
        <dbReference type="SAM" id="MobiDB-lite"/>
    </source>
</evidence>
<keyword evidence="3" id="KW-0732">Signal</keyword>
<dbReference type="NCBIfam" id="TIGR01643">
    <property type="entry name" value="YD_repeat_2x"/>
    <property type="match status" value="8"/>
</dbReference>
<feature type="chain" id="PRO_5045967618" evidence="3">
    <location>
        <begin position="23"/>
        <end position="1331"/>
    </location>
</feature>
<dbReference type="RefSeq" id="WP_377329991.1">
    <property type="nucleotide sequence ID" value="NZ_JBHSNG010000036.1"/>
</dbReference>
<evidence type="ECO:0000256" key="1">
    <source>
        <dbReference type="ARBA" id="ARBA00022737"/>
    </source>
</evidence>
<dbReference type="EMBL" id="JBHSNG010000036">
    <property type="protein sequence ID" value="MFC5583192.1"/>
    <property type="molecule type" value="Genomic_DNA"/>
</dbReference>
<keyword evidence="6" id="KW-1185">Reference proteome</keyword>
<dbReference type="InterPro" id="IPR031325">
    <property type="entry name" value="RHS_repeat"/>
</dbReference>
<dbReference type="SUPFAM" id="SSF69304">
    <property type="entry name" value="Tricorn protease N-terminal domain"/>
    <property type="match status" value="1"/>
</dbReference>
<dbReference type="PANTHER" id="PTHR32305:SF15">
    <property type="entry name" value="PROTEIN RHSA-RELATED"/>
    <property type="match status" value="1"/>
</dbReference>
<dbReference type="InterPro" id="IPR006530">
    <property type="entry name" value="YD"/>
</dbReference>
<dbReference type="InterPro" id="IPR050708">
    <property type="entry name" value="T6SS_VgrG/RHS"/>
</dbReference>
<feature type="signal peptide" evidence="3">
    <location>
        <begin position="1"/>
        <end position="22"/>
    </location>
</feature>
<dbReference type="Pfam" id="PF25023">
    <property type="entry name" value="TEN_YD-shell"/>
    <property type="match status" value="1"/>
</dbReference>
<dbReference type="InterPro" id="IPR056823">
    <property type="entry name" value="TEN-like_YD-shell"/>
</dbReference>
<gene>
    <name evidence="5" type="ORF">ACFPPB_18925</name>
</gene>
<keyword evidence="1" id="KW-0677">Repeat</keyword>
<dbReference type="Pfam" id="PF05593">
    <property type="entry name" value="RHS_repeat"/>
    <property type="match status" value="7"/>
</dbReference>